<dbReference type="GO" id="GO:0009254">
    <property type="term" value="P:peptidoglycan turnover"/>
    <property type="evidence" value="ECO:0007669"/>
    <property type="project" value="TreeGrafter"/>
</dbReference>
<name>A0AAE9I254_9BURK</name>
<dbReference type="PANTHER" id="PTHR30417:SF1">
    <property type="entry name" value="N-ACETYLMURAMOYL-L-ALANINE AMIDASE AMID"/>
    <property type="match status" value="1"/>
</dbReference>
<evidence type="ECO:0000313" key="9">
    <source>
        <dbReference type="Proteomes" id="UP001056132"/>
    </source>
</evidence>
<comment type="catalytic activity">
    <reaction evidence="1">
        <text>Hydrolyzes the link between N-acetylmuramoyl residues and L-amino acid residues in certain cell-wall glycopeptides.</text>
        <dbReference type="EC" id="3.5.1.28"/>
    </reaction>
</comment>
<feature type="domain" description="N-acetylmuramoyl-L-alanine amidase" evidence="5">
    <location>
        <begin position="30"/>
        <end position="184"/>
    </location>
</feature>
<reference evidence="7" key="2">
    <citation type="journal article" date="2022" name="Microbiol. Resour. Announc.">
        <title>Genome Sequence of Cupriavidus campinensis Strain G5, a Member of a Bacterial Consortium Capable of Polyethylene Degradation.</title>
        <authorList>
            <person name="Schneider B."/>
            <person name="Pfeiffer F."/>
            <person name="Dyall-Smith M."/>
            <person name="Kunte H.J."/>
        </authorList>
    </citation>
    <scope>NUCLEOTIDE SEQUENCE</scope>
    <source>
        <strain evidence="7">G5</strain>
    </source>
</reference>
<dbReference type="SUPFAM" id="SSF55846">
    <property type="entry name" value="N-acetylmuramoyl-L-alanine amidase-like"/>
    <property type="match status" value="1"/>
</dbReference>
<evidence type="ECO:0000313" key="7">
    <source>
        <dbReference type="EMBL" id="URF05213.1"/>
    </source>
</evidence>
<dbReference type="Proteomes" id="UP001056132">
    <property type="component" value="Chromosome 1"/>
</dbReference>
<keyword evidence="8" id="KW-1185">Reference proteome</keyword>
<protein>
    <recommendedName>
        <fullName evidence="2">N-acetylmuramoyl-L-alanine amidase</fullName>
        <ecNumber evidence="2">3.5.1.28</ecNumber>
    </recommendedName>
</protein>
<proteinExistence type="predicted"/>
<evidence type="ECO:0000256" key="4">
    <source>
        <dbReference type="ARBA" id="ARBA00023316"/>
    </source>
</evidence>
<dbReference type="KEGG" id="ccam:M5D45_05120"/>
<dbReference type="RefSeq" id="WP_144196084.1">
    <property type="nucleotide sequence ID" value="NZ_CAJPVH010000053.1"/>
</dbReference>
<evidence type="ECO:0000256" key="3">
    <source>
        <dbReference type="ARBA" id="ARBA00022801"/>
    </source>
</evidence>
<dbReference type="GO" id="GO:0071555">
    <property type="term" value="P:cell wall organization"/>
    <property type="evidence" value="ECO:0007669"/>
    <property type="project" value="UniProtKB-KW"/>
</dbReference>
<dbReference type="Gene3D" id="3.40.80.10">
    <property type="entry name" value="Peptidoglycan recognition protein-like"/>
    <property type="match status" value="1"/>
</dbReference>
<evidence type="ECO:0000313" key="6">
    <source>
        <dbReference type="EMBL" id="TSP14708.1"/>
    </source>
</evidence>
<dbReference type="GO" id="GO:0008745">
    <property type="term" value="F:N-acetylmuramoyl-L-alanine amidase activity"/>
    <property type="evidence" value="ECO:0007669"/>
    <property type="project" value="UniProtKB-EC"/>
</dbReference>
<dbReference type="CDD" id="cd06583">
    <property type="entry name" value="PGRP"/>
    <property type="match status" value="1"/>
</dbReference>
<dbReference type="Pfam" id="PF01510">
    <property type="entry name" value="Amidase_2"/>
    <property type="match status" value="1"/>
</dbReference>
<organism evidence="7 9">
    <name type="scientific">Cupriavidus campinensis</name>
    <dbReference type="NCBI Taxonomy" id="151783"/>
    <lineage>
        <taxon>Bacteria</taxon>
        <taxon>Pseudomonadati</taxon>
        <taxon>Pseudomonadota</taxon>
        <taxon>Betaproteobacteria</taxon>
        <taxon>Burkholderiales</taxon>
        <taxon>Burkholderiaceae</taxon>
        <taxon>Cupriavidus</taxon>
    </lineage>
</organism>
<evidence type="ECO:0000256" key="2">
    <source>
        <dbReference type="ARBA" id="ARBA00011901"/>
    </source>
</evidence>
<dbReference type="InterPro" id="IPR002502">
    <property type="entry name" value="Amidase_domain"/>
</dbReference>
<dbReference type="GO" id="GO:0009253">
    <property type="term" value="P:peptidoglycan catabolic process"/>
    <property type="evidence" value="ECO:0007669"/>
    <property type="project" value="InterPro"/>
</dbReference>
<dbReference type="PANTHER" id="PTHR30417">
    <property type="entry name" value="N-ACETYLMURAMOYL-L-ALANINE AMIDASE AMID"/>
    <property type="match status" value="1"/>
</dbReference>
<dbReference type="EC" id="3.5.1.28" evidence="2"/>
<evidence type="ECO:0000313" key="8">
    <source>
        <dbReference type="Proteomes" id="UP000318943"/>
    </source>
</evidence>
<dbReference type="EMBL" id="VCIZ01000001">
    <property type="protein sequence ID" value="TSP14708.1"/>
    <property type="molecule type" value="Genomic_DNA"/>
</dbReference>
<keyword evidence="4" id="KW-0961">Cell wall biogenesis/degradation</keyword>
<dbReference type="InterPro" id="IPR051206">
    <property type="entry name" value="NAMLAA_amidase_2"/>
</dbReference>
<dbReference type="InterPro" id="IPR036505">
    <property type="entry name" value="Amidase/PGRP_sf"/>
</dbReference>
<dbReference type="Proteomes" id="UP000318943">
    <property type="component" value="Unassembled WGS sequence"/>
</dbReference>
<reference evidence="7" key="3">
    <citation type="submission" date="2022-05" db="EMBL/GenBank/DDBJ databases">
        <authorList>
            <person name="Kunte H.-J."/>
        </authorList>
    </citation>
    <scope>NUCLEOTIDE SEQUENCE</scope>
    <source>
        <strain evidence="7">G5</strain>
    </source>
</reference>
<evidence type="ECO:0000256" key="1">
    <source>
        <dbReference type="ARBA" id="ARBA00001561"/>
    </source>
</evidence>
<evidence type="ECO:0000259" key="5">
    <source>
        <dbReference type="Pfam" id="PF01510"/>
    </source>
</evidence>
<reference evidence="6 8" key="1">
    <citation type="submission" date="2019-05" db="EMBL/GenBank/DDBJ databases">
        <title>Whole genome sequence analysis of Cupriavidus campinensis S14E4C strain.</title>
        <authorList>
            <person name="Abbaszade G."/>
            <person name="Szabo A."/>
            <person name="Toumi M."/>
            <person name="Toth E."/>
        </authorList>
    </citation>
    <scope>NUCLEOTIDE SEQUENCE [LARGE SCALE GENOMIC DNA]</scope>
    <source>
        <strain evidence="6 8">S14E4C</strain>
    </source>
</reference>
<gene>
    <name evidence="6" type="ORF">FGG12_03490</name>
    <name evidence="7" type="ORF">M5D45_05120</name>
</gene>
<dbReference type="AlphaFoldDB" id="A0AAE9I254"/>
<keyword evidence="3" id="KW-0378">Hydrolase</keyword>
<accession>A0AAE9I254</accession>
<sequence>MLFITKQGHVDAERVRVKIFPKIERGPMDTVNGIVVHQTSAPESSHTFNSYGDEGANGAHFLIDKDGTIYQTASLQRVTNRVGRLRSRSILTKQCSSIELDKVSKLGTRALHRHEVKKKWPSRFPSNHDSIGIELVGMAIGPKNKEVYEDVTAAQNSSLDWLVSELMDTFAVMSREVYRHPDISYKNLTEARTARW</sequence>
<dbReference type="EMBL" id="CP097330">
    <property type="protein sequence ID" value="URF05213.1"/>
    <property type="molecule type" value="Genomic_DNA"/>
</dbReference>